<keyword evidence="4 8" id="KW-0406">Ion transport</keyword>
<dbReference type="InterPro" id="IPR026015">
    <property type="entry name" value="ATP_synth_OSCP/delta_N_sf"/>
</dbReference>
<keyword evidence="7 8" id="KW-0066">ATP synthesis</keyword>
<dbReference type="PANTHER" id="PTHR11910">
    <property type="entry name" value="ATP SYNTHASE DELTA CHAIN"/>
    <property type="match status" value="1"/>
</dbReference>
<name>A0AAU8A2B8_9BURK</name>
<reference evidence="9" key="1">
    <citation type="submission" date="2022-06" db="EMBL/GenBank/DDBJ databases">
        <title>New Polynucleobacter species.</title>
        <authorList>
            <person name="Hahn M.W."/>
        </authorList>
    </citation>
    <scope>NUCLEOTIDE SEQUENCE</scope>
    <source>
        <strain evidence="9">UK-FUSCHL-C3</strain>
    </source>
</reference>
<proteinExistence type="inferred from homology"/>
<evidence type="ECO:0000256" key="6">
    <source>
        <dbReference type="ARBA" id="ARBA00023196"/>
    </source>
</evidence>
<comment type="function">
    <text evidence="8">F(1)F(0) ATP synthase produces ATP from ADP in the presence of a proton or sodium gradient. F-type ATPases consist of two structural domains, F(1) containing the extramembraneous catalytic core and F(0) containing the membrane proton channel, linked together by a central stalk and a peripheral stalk. During catalysis, ATP synthesis in the catalytic domain of F(1) is coupled via a rotary mechanism of the central stalk subunits to proton translocation.</text>
</comment>
<evidence type="ECO:0000256" key="3">
    <source>
        <dbReference type="ARBA" id="ARBA00022781"/>
    </source>
</evidence>
<dbReference type="GO" id="GO:0045259">
    <property type="term" value="C:proton-transporting ATP synthase complex"/>
    <property type="evidence" value="ECO:0007669"/>
    <property type="project" value="UniProtKB-KW"/>
</dbReference>
<dbReference type="AlphaFoldDB" id="A0AAU8A2B8"/>
<gene>
    <name evidence="8" type="primary">atpH</name>
    <name evidence="9" type="ORF">NKE59_00075</name>
</gene>
<comment type="subcellular location">
    <subcellularLocation>
        <location evidence="8">Cell membrane</location>
        <topology evidence="8">Peripheral membrane protein</topology>
    </subcellularLocation>
    <subcellularLocation>
        <location evidence="1">Membrane</location>
    </subcellularLocation>
</comment>
<keyword evidence="6 8" id="KW-0139">CF(1)</keyword>
<evidence type="ECO:0000256" key="8">
    <source>
        <dbReference type="HAMAP-Rule" id="MF_01416"/>
    </source>
</evidence>
<dbReference type="InterPro" id="IPR000711">
    <property type="entry name" value="ATPase_OSCP/dsu"/>
</dbReference>
<dbReference type="GO" id="GO:0046933">
    <property type="term" value="F:proton-transporting ATP synthase activity, rotational mechanism"/>
    <property type="evidence" value="ECO:0007669"/>
    <property type="project" value="UniProtKB-UniRule"/>
</dbReference>
<evidence type="ECO:0000313" key="9">
    <source>
        <dbReference type="EMBL" id="XCC57738.1"/>
    </source>
</evidence>
<dbReference type="Pfam" id="PF00213">
    <property type="entry name" value="OSCP"/>
    <property type="match status" value="1"/>
</dbReference>
<dbReference type="NCBIfam" id="TIGR01145">
    <property type="entry name" value="ATP_synt_delta"/>
    <property type="match status" value="1"/>
</dbReference>
<comment type="similarity">
    <text evidence="8">Belongs to the ATPase delta chain family.</text>
</comment>
<dbReference type="GO" id="GO:0005886">
    <property type="term" value="C:plasma membrane"/>
    <property type="evidence" value="ECO:0007669"/>
    <property type="project" value="UniProtKB-SubCell"/>
</dbReference>
<sequence>MADIATIARPYAEALFASAKPADLSAWANQLEDLAALFENAELIALANNPKLSSNDLFKLIEGLLKSKPDQGLASFLNLLANNHRLVALPEIAKQFIAMKNQSEGAAEAIITSAFPMEGGALTELLASLKKRFGGKELRPTVVVDPELIGGVRVQVGDEVLDSSIKTRLVQMQINLSA</sequence>
<dbReference type="Gene3D" id="1.10.520.20">
    <property type="entry name" value="N-terminal domain of the delta subunit of the F1F0-ATP synthase"/>
    <property type="match status" value="1"/>
</dbReference>
<protein>
    <recommendedName>
        <fullName evidence="8">ATP synthase subunit delta</fullName>
    </recommendedName>
    <alternativeName>
        <fullName evidence="8">ATP synthase F(1) sector subunit delta</fullName>
    </alternativeName>
    <alternativeName>
        <fullName evidence="8">F-type ATPase subunit delta</fullName>
        <shortName evidence="8">F-ATPase subunit delta</shortName>
    </alternativeName>
</protein>
<keyword evidence="3 8" id="KW-0375">Hydrogen ion transport</keyword>
<organism evidence="9">
    <name type="scientific">Polynucleobacter sp. UK-FUSCHL-C3</name>
    <dbReference type="NCBI Taxonomy" id="2955208"/>
    <lineage>
        <taxon>Bacteria</taxon>
        <taxon>Pseudomonadati</taxon>
        <taxon>Pseudomonadota</taxon>
        <taxon>Betaproteobacteria</taxon>
        <taxon>Burkholderiales</taxon>
        <taxon>Burkholderiaceae</taxon>
        <taxon>Polynucleobacter</taxon>
    </lineage>
</organism>
<evidence type="ECO:0000256" key="7">
    <source>
        <dbReference type="ARBA" id="ARBA00023310"/>
    </source>
</evidence>
<dbReference type="PRINTS" id="PR00125">
    <property type="entry name" value="ATPASEDELTA"/>
</dbReference>
<evidence type="ECO:0000256" key="5">
    <source>
        <dbReference type="ARBA" id="ARBA00023136"/>
    </source>
</evidence>
<accession>A0AAU8A2B8</accession>
<evidence type="ECO:0000256" key="1">
    <source>
        <dbReference type="ARBA" id="ARBA00004370"/>
    </source>
</evidence>
<keyword evidence="8" id="KW-1003">Cell membrane</keyword>
<dbReference type="RefSeq" id="WP_353438827.1">
    <property type="nucleotide sequence ID" value="NZ_CP099959.1"/>
</dbReference>
<dbReference type="NCBIfam" id="NF004402">
    <property type="entry name" value="PRK05758.2-2"/>
    <property type="match status" value="1"/>
</dbReference>
<keyword evidence="2 8" id="KW-0813">Transport</keyword>
<evidence type="ECO:0000256" key="4">
    <source>
        <dbReference type="ARBA" id="ARBA00023065"/>
    </source>
</evidence>
<dbReference type="HAMAP" id="MF_01416">
    <property type="entry name" value="ATP_synth_delta_bact"/>
    <property type="match status" value="1"/>
</dbReference>
<dbReference type="SUPFAM" id="SSF47928">
    <property type="entry name" value="N-terminal domain of the delta subunit of the F1F0-ATP synthase"/>
    <property type="match status" value="1"/>
</dbReference>
<dbReference type="EMBL" id="CP099959">
    <property type="protein sequence ID" value="XCC57738.1"/>
    <property type="molecule type" value="Genomic_DNA"/>
</dbReference>
<keyword evidence="5 8" id="KW-0472">Membrane</keyword>
<comment type="function">
    <text evidence="8">This protein is part of the stalk that links CF(0) to CF(1). It either transmits conformational changes from CF(0) to CF(1) or is implicated in proton conduction.</text>
</comment>
<evidence type="ECO:0000256" key="2">
    <source>
        <dbReference type="ARBA" id="ARBA00022448"/>
    </source>
</evidence>